<accession>A0ABY4H5B3</accession>
<dbReference type="InterPro" id="IPR000073">
    <property type="entry name" value="AB_hydrolase_1"/>
</dbReference>
<dbReference type="GO" id="GO:0016787">
    <property type="term" value="F:hydrolase activity"/>
    <property type="evidence" value="ECO:0007669"/>
    <property type="project" value="UniProtKB-KW"/>
</dbReference>
<keyword evidence="4" id="KW-1185">Reference proteome</keyword>
<feature type="domain" description="AB hydrolase-1" evidence="2">
    <location>
        <begin position="23"/>
        <end position="250"/>
    </location>
</feature>
<protein>
    <submittedName>
        <fullName evidence="3">Alpha/beta hydrolase</fullName>
    </submittedName>
</protein>
<evidence type="ECO:0000259" key="2">
    <source>
        <dbReference type="Pfam" id="PF00561"/>
    </source>
</evidence>
<reference evidence="3 4" key="1">
    <citation type="submission" date="2022-04" db="EMBL/GenBank/DDBJ databases">
        <title>Halobacillus sp. isolated from saltern.</title>
        <authorList>
            <person name="Won M."/>
            <person name="Lee C.-M."/>
            <person name="Woen H.-Y."/>
            <person name="Kwon S.-W."/>
        </authorList>
    </citation>
    <scope>NUCLEOTIDE SEQUENCE [LARGE SCALE GENOMIC DNA]</scope>
    <source>
        <strain evidence="3 4">SSTM10-2</strain>
    </source>
</reference>
<dbReference type="Gene3D" id="3.40.50.1820">
    <property type="entry name" value="alpha/beta hydrolase"/>
    <property type="match status" value="1"/>
</dbReference>
<dbReference type="PANTHER" id="PTHR43798">
    <property type="entry name" value="MONOACYLGLYCEROL LIPASE"/>
    <property type="match status" value="1"/>
</dbReference>
<dbReference type="EMBL" id="CP095074">
    <property type="protein sequence ID" value="UOQ95343.1"/>
    <property type="molecule type" value="Genomic_DNA"/>
</dbReference>
<evidence type="ECO:0000313" key="4">
    <source>
        <dbReference type="Proteomes" id="UP000831880"/>
    </source>
</evidence>
<proteinExistence type="predicted"/>
<dbReference type="Pfam" id="PF00561">
    <property type="entry name" value="Abhydrolase_1"/>
    <property type="match status" value="1"/>
</dbReference>
<organism evidence="3 4">
    <name type="scientific">Halobacillus shinanisalinarum</name>
    <dbReference type="NCBI Taxonomy" id="2932258"/>
    <lineage>
        <taxon>Bacteria</taxon>
        <taxon>Bacillati</taxon>
        <taxon>Bacillota</taxon>
        <taxon>Bacilli</taxon>
        <taxon>Bacillales</taxon>
        <taxon>Bacillaceae</taxon>
        <taxon>Halobacillus</taxon>
    </lineage>
</organism>
<keyword evidence="1 3" id="KW-0378">Hydrolase</keyword>
<dbReference type="RefSeq" id="WP_244755196.1">
    <property type="nucleotide sequence ID" value="NZ_CP095074.1"/>
</dbReference>
<dbReference type="PANTHER" id="PTHR43798:SF31">
    <property type="entry name" value="AB HYDROLASE SUPERFAMILY PROTEIN YCLE"/>
    <property type="match status" value="1"/>
</dbReference>
<evidence type="ECO:0000256" key="1">
    <source>
        <dbReference type="ARBA" id="ARBA00022801"/>
    </source>
</evidence>
<name>A0ABY4H5B3_9BACI</name>
<dbReference type="InterPro" id="IPR050266">
    <property type="entry name" value="AB_hydrolase_sf"/>
</dbReference>
<evidence type="ECO:0000313" key="3">
    <source>
        <dbReference type="EMBL" id="UOQ95343.1"/>
    </source>
</evidence>
<dbReference type="InterPro" id="IPR029058">
    <property type="entry name" value="AB_hydrolase_fold"/>
</dbReference>
<dbReference type="Proteomes" id="UP000831880">
    <property type="component" value="Chromosome"/>
</dbReference>
<gene>
    <name evidence="3" type="ORF">MUO14_10655</name>
</gene>
<sequence length="272" mass="31654">MFVKGSGQPLCVTHLYSEFNDSGDYFAETFTDLHRVYLVNLRETGRSEKAAEPHQLSMFESVLDLEAIRDMLGYKKWGFAGHSTGGMLGVLYSIYFSEHLYFQLIVGAAAREYMTFSDQCIYNENHPDFAFMQSLIEKLKRKDLSETRRKELTIERTKLSLYKPEAYEQLFNDRVHKTMSAVRMNYFVRELPIFDVTHKLQLIDTSVLIMCGKHDVQCPLEYSLEMNEHISGCKLVVFEDSNHYPFLEEPTKFKQAVQQFVSEIREPDDAKS</sequence>
<dbReference type="SUPFAM" id="SSF53474">
    <property type="entry name" value="alpha/beta-Hydrolases"/>
    <property type="match status" value="1"/>
</dbReference>